<evidence type="ECO:0000256" key="3">
    <source>
        <dbReference type="ARBA" id="ARBA00022692"/>
    </source>
</evidence>
<dbReference type="PANTHER" id="PTHR46285">
    <property type="entry name" value="PROTEINASE INHIBITOR I4, SERPIN (DUF716)-RELATED"/>
    <property type="match status" value="1"/>
</dbReference>
<dbReference type="OrthoDB" id="551896at2759"/>
<feature type="transmembrane region" description="Helical" evidence="6">
    <location>
        <begin position="71"/>
        <end position="93"/>
    </location>
</feature>
<accession>A0A9D5H6V6</accession>
<organism evidence="7 8">
    <name type="scientific">Dioscorea zingiberensis</name>
    <dbReference type="NCBI Taxonomy" id="325984"/>
    <lineage>
        <taxon>Eukaryota</taxon>
        <taxon>Viridiplantae</taxon>
        <taxon>Streptophyta</taxon>
        <taxon>Embryophyta</taxon>
        <taxon>Tracheophyta</taxon>
        <taxon>Spermatophyta</taxon>
        <taxon>Magnoliopsida</taxon>
        <taxon>Liliopsida</taxon>
        <taxon>Dioscoreales</taxon>
        <taxon>Dioscoreaceae</taxon>
        <taxon>Dioscorea</taxon>
    </lineage>
</organism>
<name>A0A9D5H6V6_9LILI</name>
<keyword evidence="4 6" id="KW-1133">Transmembrane helix</keyword>
<dbReference type="Pfam" id="PF04819">
    <property type="entry name" value="DUF716"/>
    <property type="match status" value="1"/>
</dbReference>
<proteinExistence type="inferred from homology"/>
<feature type="transmembrane region" description="Helical" evidence="6">
    <location>
        <begin position="36"/>
        <end position="59"/>
    </location>
</feature>
<evidence type="ECO:0000256" key="4">
    <source>
        <dbReference type="ARBA" id="ARBA00022989"/>
    </source>
</evidence>
<dbReference type="GO" id="GO:0016020">
    <property type="term" value="C:membrane"/>
    <property type="evidence" value="ECO:0007669"/>
    <property type="project" value="UniProtKB-SubCell"/>
</dbReference>
<dbReference type="InterPro" id="IPR006904">
    <property type="entry name" value="DUF716"/>
</dbReference>
<dbReference type="AlphaFoldDB" id="A0A9D5H6V6"/>
<keyword evidence="3 6" id="KW-0812">Transmembrane</keyword>
<keyword evidence="5 6" id="KW-0472">Membrane</keyword>
<dbReference type="PANTHER" id="PTHR46285:SF7">
    <property type="entry name" value="OS06G0238900 PROTEIN"/>
    <property type="match status" value="1"/>
</dbReference>
<feature type="transmembrane region" description="Helical" evidence="6">
    <location>
        <begin position="223"/>
        <end position="243"/>
    </location>
</feature>
<evidence type="ECO:0000313" key="7">
    <source>
        <dbReference type="EMBL" id="KAJ0965493.1"/>
    </source>
</evidence>
<reference evidence="7" key="1">
    <citation type="submission" date="2021-03" db="EMBL/GenBank/DDBJ databases">
        <authorList>
            <person name="Li Z."/>
            <person name="Yang C."/>
        </authorList>
    </citation>
    <scope>NUCLEOTIDE SEQUENCE</scope>
    <source>
        <strain evidence="7">Dzin_1.0</strain>
        <tissue evidence="7">Leaf</tissue>
    </source>
</reference>
<feature type="transmembrane region" description="Helical" evidence="6">
    <location>
        <begin position="6"/>
        <end position="24"/>
    </location>
</feature>
<keyword evidence="8" id="KW-1185">Reference proteome</keyword>
<comment type="caution">
    <text evidence="7">The sequence shown here is derived from an EMBL/GenBank/DDBJ whole genome shotgun (WGS) entry which is preliminary data.</text>
</comment>
<protein>
    <submittedName>
        <fullName evidence="7">Uncharacterized protein</fullName>
    </submittedName>
</protein>
<evidence type="ECO:0000256" key="5">
    <source>
        <dbReference type="ARBA" id="ARBA00023136"/>
    </source>
</evidence>
<gene>
    <name evidence="7" type="ORF">J5N97_026631</name>
</gene>
<comment type="similarity">
    <text evidence="2">Belongs to the TMEM45 family.</text>
</comment>
<evidence type="ECO:0000256" key="2">
    <source>
        <dbReference type="ARBA" id="ARBA00006948"/>
    </source>
</evidence>
<dbReference type="EMBL" id="JAGGNH010000008">
    <property type="protein sequence ID" value="KAJ0965493.1"/>
    <property type="molecule type" value="Genomic_DNA"/>
</dbReference>
<sequence>MAGLFSYSFAGVGFLVIAALESLAPSLPSAARPSLLTLRFLSTAALSLFFIADTIASTFSSLLYHHDPLGAPLPLSTLAASSLFLLYSLSGILSLRSLLPVPLELLDLLLFFAFSEEFLHLRLGLRKDPDGLEHRYFELLLVPVLVCALSTLLSIARPRHSAPRFIRAAALSLHGTWLIQMGFSFFSSAMAHGCDLHSRSRANYTIRCRDHADTHRASAIATLQFNCHLALLIVTSSAVYSVISAGKRQLNRSRGYRPLNKELQRMSHVSPSRFTLLDDEEAEEIAVATDANGDDVVLPVSEANGFHGSY</sequence>
<feature type="transmembrane region" description="Helical" evidence="6">
    <location>
        <begin position="168"/>
        <end position="191"/>
    </location>
</feature>
<evidence type="ECO:0000256" key="6">
    <source>
        <dbReference type="SAM" id="Phobius"/>
    </source>
</evidence>
<reference evidence="7" key="2">
    <citation type="journal article" date="2022" name="Hortic Res">
        <title>The genome of Dioscorea zingiberensis sheds light on the biosynthesis, origin and evolution of the medicinally important diosgenin saponins.</title>
        <authorList>
            <person name="Li Y."/>
            <person name="Tan C."/>
            <person name="Li Z."/>
            <person name="Guo J."/>
            <person name="Li S."/>
            <person name="Chen X."/>
            <person name="Wang C."/>
            <person name="Dai X."/>
            <person name="Yang H."/>
            <person name="Song W."/>
            <person name="Hou L."/>
            <person name="Xu J."/>
            <person name="Tong Z."/>
            <person name="Xu A."/>
            <person name="Yuan X."/>
            <person name="Wang W."/>
            <person name="Yang Q."/>
            <person name="Chen L."/>
            <person name="Sun Z."/>
            <person name="Wang K."/>
            <person name="Pan B."/>
            <person name="Chen J."/>
            <person name="Bao Y."/>
            <person name="Liu F."/>
            <person name="Qi X."/>
            <person name="Gang D.R."/>
            <person name="Wen J."/>
            <person name="Li J."/>
        </authorList>
    </citation>
    <scope>NUCLEOTIDE SEQUENCE</scope>
    <source>
        <strain evidence="7">Dzin_1.0</strain>
    </source>
</reference>
<feature type="transmembrane region" description="Helical" evidence="6">
    <location>
        <begin position="136"/>
        <end position="156"/>
    </location>
</feature>
<evidence type="ECO:0000313" key="8">
    <source>
        <dbReference type="Proteomes" id="UP001085076"/>
    </source>
</evidence>
<comment type="subcellular location">
    <subcellularLocation>
        <location evidence="1">Membrane</location>
        <topology evidence="1">Multi-pass membrane protein</topology>
    </subcellularLocation>
</comment>
<dbReference type="Proteomes" id="UP001085076">
    <property type="component" value="Miscellaneous, Linkage group lg08"/>
</dbReference>
<evidence type="ECO:0000256" key="1">
    <source>
        <dbReference type="ARBA" id="ARBA00004141"/>
    </source>
</evidence>